<keyword evidence="5" id="KW-1185">Reference proteome</keyword>
<protein>
    <submittedName>
        <fullName evidence="4">GNAT family N-acetyltransferase</fullName>
    </submittedName>
</protein>
<proteinExistence type="predicted"/>
<dbReference type="PANTHER" id="PTHR43877">
    <property type="entry name" value="AMINOALKYLPHOSPHONATE N-ACETYLTRANSFERASE-RELATED-RELATED"/>
    <property type="match status" value="1"/>
</dbReference>
<dbReference type="Proteomes" id="UP000744980">
    <property type="component" value="Unassembled WGS sequence"/>
</dbReference>
<keyword evidence="2" id="KW-0012">Acyltransferase</keyword>
<dbReference type="PANTHER" id="PTHR43877:SF2">
    <property type="entry name" value="AMINOALKYLPHOSPHONATE N-ACETYLTRANSFERASE-RELATED"/>
    <property type="match status" value="1"/>
</dbReference>
<dbReference type="Pfam" id="PF00583">
    <property type="entry name" value="Acetyltransf_1"/>
    <property type="match status" value="1"/>
</dbReference>
<keyword evidence="1" id="KW-0808">Transferase</keyword>
<dbReference type="Gene3D" id="3.40.630.30">
    <property type="match status" value="1"/>
</dbReference>
<dbReference type="SUPFAM" id="SSF55729">
    <property type="entry name" value="Acyl-CoA N-acyltransferases (Nat)"/>
    <property type="match status" value="1"/>
</dbReference>
<dbReference type="InterPro" id="IPR050832">
    <property type="entry name" value="Bact_Acetyltransf"/>
</dbReference>
<dbReference type="EMBL" id="WXFA01000004">
    <property type="protein sequence ID" value="MBM3090727.1"/>
    <property type="molecule type" value="Genomic_DNA"/>
</dbReference>
<dbReference type="GO" id="GO:0016747">
    <property type="term" value="F:acyltransferase activity, transferring groups other than amino-acyl groups"/>
    <property type="evidence" value="ECO:0007669"/>
    <property type="project" value="InterPro"/>
</dbReference>
<dbReference type="CDD" id="cd04301">
    <property type="entry name" value="NAT_SF"/>
    <property type="match status" value="1"/>
</dbReference>
<evidence type="ECO:0000256" key="2">
    <source>
        <dbReference type="ARBA" id="ARBA00023315"/>
    </source>
</evidence>
<dbReference type="InterPro" id="IPR016181">
    <property type="entry name" value="Acyl_CoA_acyltransferase"/>
</dbReference>
<gene>
    <name evidence="4" type="ORF">GFB56_07855</name>
</gene>
<evidence type="ECO:0000313" key="5">
    <source>
        <dbReference type="Proteomes" id="UP000744980"/>
    </source>
</evidence>
<dbReference type="RefSeq" id="WP_051509198.1">
    <property type="nucleotide sequence ID" value="NZ_CP083370.1"/>
</dbReference>
<comment type="caution">
    <text evidence="4">The sequence shown here is derived from an EMBL/GenBank/DDBJ whole genome shotgun (WGS) entry which is preliminary data.</text>
</comment>
<evidence type="ECO:0000256" key="1">
    <source>
        <dbReference type="ARBA" id="ARBA00022679"/>
    </source>
</evidence>
<feature type="domain" description="N-acetyltransferase" evidence="3">
    <location>
        <begin position="1"/>
        <end position="162"/>
    </location>
</feature>
<evidence type="ECO:0000259" key="3">
    <source>
        <dbReference type="PROSITE" id="PS51186"/>
    </source>
</evidence>
<accession>A0AAW4FJC2</accession>
<dbReference type="InterPro" id="IPR000182">
    <property type="entry name" value="GNAT_dom"/>
</dbReference>
<name>A0AAW4FJC2_9HYPH</name>
<reference evidence="4 5" key="1">
    <citation type="submission" date="2020-01" db="EMBL/GenBank/DDBJ databases">
        <title>Draft genome assembly of Ensifer adhaerens T173.</title>
        <authorList>
            <person name="Craig J.E."/>
            <person name="Stinchcombe J.R."/>
        </authorList>
    </citation>
    <scope>NUCLEOTIDE SEQUENCE [LARGE SCALE GENOMIC DNA]</scope>
    <source>
        <strain evidence="4 5">T173</strain>
    </source>
</reference>
<dbReference type="PROSITE" id="PS51186">
    <property type="entry name" value="GNAT"/>
    <property type="match status" value="1"/>
</dbReference>
<sequence length="184" mass="21002">MIRHLDQDDVEIFRRIRLEALQREPQAFASTAADWARLSTAEWQARLAANTVFVALDGGEPVGMMGLMRQRSSRMAHRATIIMVYVRREARGSGVARELLAHLTDHARSTGIRMLELVARADNETAIRFYRREEFHEIGRVPGGLLDGEEEVDEILMARHIDGRAAPARHRKECPDESHVLRRL</sequence>
<organism evidence="4 5">
    <name type="scientific">Ensifer canadensis</name>
    <dbReference type="NCBI Taxonomy" id="555315"/>
    <lineage>
        <taxon>Bacteria</taxon>
        <taxon>Pseudomonadati</taxon>
        <taxon>Pseudomonadota</taxon>
        <taxon>Alphaproteobacteria</taxon>
        <taxon>Hyphomicrobiales</taxon>
        <taxon>Rhizobiaceae</taxon>
        <taxon>Sinorhizobium/Ensifer group</taxon>
        <taxon>Ensifer</taxon>
    </lineage>
</organism>
<evidence type="ECO:0000313" key="4">
    <source>
        <dbReference type="EMBL" id="MBM3090727.1"/>
    </source>
</evidence>
<dbReference type="AlphaFoldDB" id="A0AAW4FJC2"/>